<dbReference type="InterPro" id="IPR005654">
    <property type="entry name" value="ATPase_AFG1-like"/>
</dbReference>
<organism evidence="3 4">
    <name type="scientific">Rhodococcus kronopolitis</name>
    <dbReference type="NCBI Taxonomy" id="1460226"/>
    <lineage>
        <taxon>Bacteria</taxon>
        <taxon>Bacillati</taxon>
        <taxon>Actinomycetota</taxon>
        <taxon>Actinomycetes</taxon>
        <taxon>Mycobacteriales</taxon>
        <taxon>Nocardiaceae</taxon>
        <taxon>Rhodococcus</taxon>
    </lineage>
</organism>
<dbReference type="Pfam" id="PF03969">
    <property type="entry name" value="AFG1_ATPase"/>
    <property type="match status" value="1"/>
</dbReference>
<dbReference type="GO" id="GO:0051301">
    <property type="term" value="P:cell division"/>
    <property type="evidence" value="ECO:0007669"/>
    <property type="project" value="UniProtKB-KW"/>
</dbReference>
<dbReference type="NCBIfam" id="NF040713">
    <property type="entry name" value="ZapE"/>
    <property type="match status" value="1"/>
</dbReference>
<evidence type="ECO:0000256" key="1">
    <source>
        <dbReference type="ARBA" id="ARBA00022741"/>
    </source>
</evidence>
<keyword evidence="4" id="KW-1185">Reference proteome</keyword>
<dbReference type="SUPFAM" id="SSF52540">
    <property type="entry name" value="P-loop containing nucleoside triphosphate hydrolases"/>
    <property type="match status" value="1"/>
</dbReference>
<dbReference type="RefSeq" id="WP_378415931.1">
    <property type="nucleotide sequence ID" value="NZ_JBHSFO010000003.1"/>
</dbReference>
<dbReference type="EMBL" id="JBHSFO010000003">
    <property type="protein sequence ID" value="MFC4603723.1"/>
    <property type="molecule type" value="Genomic_DNA"/>
</dbReference>
<dbReference type="PANTHER" id="PTHR12169">
    <property type="entry name" value="ATPASE N2B"/>
    <property type="match status" value="1"/>
</dbReference>
<keyword evidence="3" id="KW-0132">Cell division</keyword>
<keyword evidence="1" id="KW-0547">Nucleotide-binding</keyword>
<evidence type="ECO:0000313" key="4">
    <source>
        <dbReference type="Proteomes" id="UP001595914"/>
    </source>
</evidence>
<comment type="caution">
    <text evidence="3">The sequence shown here is derived from an EMBL/GenBank/DDBJ whole genome shotgun (WGS) entry which is preliminary data.</text>
</comment>
<evidence type="ECO:0000313" key="3">
    <source>
        <dbReference type="EMBL" id="MFC4603723.1"/>
    </source>
</evidence>
<gene>
    <name evidence="3" type="primary">zapE</name>
    <name evidence="3" type="ORF">ACFO6S_08530</name>
</gene>
<dbReference type="Gene3D" id="3.40.50.300">
    <property type="entry name" value="P-loop containing nucleotide triphosphate hydrolases"/>
    <property type="match status" value="1"/>
</dbReference>
<accession>A0ABV9FPE7</accession>
<proteinExistence type="predicted"/>
<reference evidence="4" key="1">
    <citation type="journal article" date="2019" name="Int. J. Syst. Evol. Microbiol.">
        <title>The Global Catalogue of Microorganisms (GCM) 10K type strain sequencing project: providing services to taxonomists for standard genome sequencing and annotation.</title>
        <authorList>
            <consortium name="The Broad Institute Genomics Platform"/>
            <consortium name="The Broad Institute Genome Sequencing Center for Infectious Disease"/>
            <person name="Wu L."/>
            <person name="Ma J."/>
        </authorList>
    </citation>
    <scope>NUCLEOTIDE SEQUENCE [LARGE SCALE GENOMIC DNA]</scope>
    <source>
        <strain evidence="4">CCUG 54520</strain>
    </source>
</reference>
<dbReference type="PANTHER" id="PTHR12169:SF6">
    <property type="entry name" value="AFG1-LIKE ATPASE"/>
    <property type="match status" value="1"/>
</dbReference>
<sequence>MRRTPPTIVPGTFERAAAAAGFQLDHGQRAVADRLAAATLRGGGGVYLWGPVGRGKTWLMDTFRGGLVGRSTRRVHFHEFFRQLHRLTHELGIERALASLLGDCDVLFFDEFHVHDVGDGALLTRLVQLLGDRGVALVVTSNYPPDGLLPNPLFHDWFLPTIAELTSRLDVIELAGDRDYRLGERTRGGFASGRYLPDADALDVPHPHERTAVGLDAGRAITARAVRGELVWFDFDDLCERPTSAQDYLGLVAIHRRWVVSGVPSIGRATPDGVQRFCTLVDVLHDRDASLTVVGSDWRTPDRTHVDGGDPEAVPDLARARSRLALLR</sequence>
<dbReference type="InterPro" id="IPR027417">
    <property type="entry name" value="P-loop_NTPase"/>
</dbReference>
<name>A0ABV9FPE7_9NOCA</name>
<keyword evidence="2" id="KW-0067">ATP-binding</keyword>
<evidence type="ECO:0000256" key="2">
    <source>
        <dbReference type="ARBA" id="ARBA00022840"/>
    </source>
</evidence>
<keyword evidence="3" id="KW-0131">Cell cycle</keyword>
<protein>
    <submittedName>
        <fullName evidence="3">Cell division protein ZapE</fullName>
    </submittedName>
</protein>
<dbReference type="Proteomes" id="UP001595914">
    <property type="component" value="Unassembled WGS sequence"/>
</dbReference>